<feature type="transmembrane region" description="Helical" evidence="2">
    <location>
        <begin position="43"/>
        <end position="62"/>
    </location>
</feature>
<accession>A0A3B0YNU7</accession>
<dbReference type="Gene3D" id="3.40.50.720">
    <property type="entry name" value="NAD(P)-binding Rossmann-like Domain"/>
    <property type="match status" value="2"/>
</dbReference>
<dbReference type="InterPro" id="IPR036291">
    <property type="entry name" value="NAD(P)-bd_dom_sf"/>
</dbReference>
<feature type="transmembrane region" description="Helical" evidence="2">
    <location>
        <begin position="113"/>
        <end position="130"/>
    </location>
</feature>
<dbReference type="EC" id="4.2.1.135" evidence="4"/>
<dbReference type="PANTHER" id="PTHR43318">
    <property type="entry name" value="UDP-N-ACETYLGLUCOSAMINE 4,6-DEHYDRATASE"/>
    <property type="match status" value="1"/>
</dbReference>
<name>A0A3B0YNU7_9ZZZZ</name>
<evidence type="ECO:0000256" key="1">
    <source>
        <dbReference type="ARBA" id="ARBA00007430"/>
    </source>
</evidence>
<organism evidence="4">
    <name type="scientific">hydrothermal vent metagenome</name>
    <dbReference type="NCBI Taxonomy" id="652676"/>
    <lineage>
        <taxon>unclassified sequences</taxon>
        <taxon>metagenomes</taxon>
        <taxon>ecological metagenomes</taxon>
    </lineage>
</organism>
<evidence type="ECO:0000313" key="4">
    <source>
        <dbReference type="EMBL" id="VAW82528.1"/>
    </source>
</evidence>
<dbReference type="PANTHER" id="PTHR43318:SF1">
    <property type="entry name" value="POLYSACCHARIDE BIOSYNTHESIS PROTEIN EPSC-RELATED"/>
    <property type="match status" value="1"/>
</dbReference>
<dbReference type="EMBL" id="UOFL01000249">
    <property type="protein sequence ID" value="VAW82528.1"/>
    <property type="molecule type" value="Genomic_DNA"/>
</dbReference>
<evidence type="ECO:0000259" key="3">
    <source>
        <dbReference type="Pfam" id="PF02719"/>
    </source>
</evidence>
<protein>
    <submittedName>
        <fullName evidence="4">UDP-N-acetylglucosamine 4,6-dehydratase</fullName>
        <ecNumber evidence="4">4.2.1.135</ecNumber>
    </submittedName>
</protein>
<feature type="transmembrane region" description="Helical" evidence="2">
    <location>
        <begin position="83"/>
        <end position="101"/>
    </location>
</feature>
<gene>
    <name evidence="4" type="ORF">MNBD_GAMMA12-1622</name>
</gene>
<feature type="domain" description="Polysaccharide biosynthesis protein CapD-like" evidence="3">
    <location>
        <begin position="286"/>
        <end position="568"/>
    </location>
</feature>
<keyword evidence="2" id="KW-1133">Transmembrane helix</keyword>
<dbReference type="Pfam" id="PF02719">
    <property type="entry name" value="Polysacc_synt_2"/>
    <property type="match status" value="1"/>
</dbReference>
<feature type="transmembrane region" description="Helical" evidence="2">
    <location>
        <begin position="12"/>
        <end position="31"/>
    </location>
</feature>
<dbReference type="GO" id="GO:0016829">
    <property type="term" value="F:lyase activity"/>
    <property type="evidence" value="ECO:0007669"/>
    <property type="project" value="UniProtKB-KW"/>
</dbReference>
<dbReference type="AlphaFoldDB" id="A0A3B0YNU7"/>
<sequence length="630" mass="70773">MNRIINLVKTTGFAFFHDLLMIPTAWLFAYWLRFNLGVIPESYLITGLYALIVIIPLQAVAFRYLGLYRGIWRFASIPDLMRIIKASLIGVCLAIVVMFSISSLDNIPRSVPVIYLILLVLFLSGPRFVYRWFKDYRKGTQSGRNVLIVGAGSAAEMLVRDLGKDLSQGYKPVAFVDDNPRQKGKEIHGIRVLGSTRRIPEIIKEMNIAIVMLAIPSATTKQMRRIVRVCSKLDIPFRTLPRMQDLVSGESVLQELREVSIEDLLGREQVHLDQDNIRRGIRGRTIMVSGAGGSIGSELVRQICQYAPNELVLVDNTEFNLFKIEQEVLSQYPELSISLRLVDVTDAVAVNYMMSICRPDTIYHAAAYKHVPLLEEQIRQATRNNIVGTNTIAQAADKYGVQEFVLVSTDKAVNPSNVMGTTKRVSELICQSLNNHSNTRFITVRFGNVLDSAGSVVPLFRKQIKAGGPVTVTDPEITRFFMTIPEACQLIMQSATMGKGGEIFILDMGDPVKIDDLAKQMIVLSGKKPNIDIDIEYTGLRPGEKMYEELSHEKECLQSTSHLKITLANSREVSAEWLLNLIQQLEAAIALYDEVELKNLLRNLVPEYRQYSHDMENVIPFASTEALSDL</sequence>
<dbReference type="SUPFAM" id="SSF51735">
    <property type="entry name" value="NAD(P)-binding Rossmann-fold domains"/>
    <property type="match status" value="2"/>
</dbReference>
<keyword evidence="2" id="KW-0812">Transmembrane</keyword>
<dbReference type="Pfam" id="PF13727">
    <property type="entry name" value="CoA_binding_3"/>
    <property type="match status" value="1"/>
</dbReference>
<reference evidence="4" key="1">
    <citation type="submission" date="2018-06" db="EMBL/GenBank/DDBJ databases">
        <authorList>
            <person name="Zhirakovskaya E."/>
        </authorList>
    </citation>
    <scope>NUCLEOTIDE SEQUENCE</scope>
</reference>
<proteinExistence type="inferred from homology"/>
<keyword evidence="2" id="KW-0472">Membrane</keyword>
<dbReference type="InterPro" id="IPR051203">
    <property type="entry name" value="Polysaccharide_Synthase-Rel"/>
</dbReference>
<dbReference type="InterPro" id="IPR003869">
    <property type="entry name" value="Polysac_CapD-like"/>
</dbReference>
<dbReference type="CDD" id="cd05237">
    <property type="entry name" value="UDP_invert_4-6DH_SDR_e"/>
    <property type="match status" value="1"/>
</dbReference>
<evidence type="ECO:0000256" key="2">
    <source>
        <dbReference type="SAM" id="Phobius"/>
    </source>
</evidence>
<comment type="similarity">
    <text evidence="1">Belongs to the polysaccharide synthase family.</text>
</comment>
<keyword evidence="4" id="KW-0456">Lyase</keyword>